<evidence type="ECO:0000256" key="1">
    <source>
        <dbReference type="ARBA" id="ARBA00001938"/>
    </source>
</evidence>
<evidence type="ECO:0000256" key="7">
    <source>
        <dbReference type="RuleBase" id="RU003423"/>
    </source>
</evidence>
<dbReference type="InterPro" id="IPR050743">
    <property type="entry name" value="2-oxoacid_DH_E2_comp"/>
</dbReference>
<evidence type="ECO:0000259" key="10">
    <source>
        <dbReference type="PROSITE" id="PS51826"/>
    </source>
</evidence>
<feature type="compositionally biased region" description="Low complexity" evidence="8">
    <location>
        <begin position="106"/>
        <end position="115"/>
    </location>
</feature>
<dbReference type="CDD" id="cd06849">
    <property type="entry name" value="lipoyl_domain"/>
    <property type="match status" value="1"/>
</dbReference>
<dbReference type="SUPFAM" id="SSF51230">
    <property type="entry name" value="Single hybrid motif"/>
    <property type="match status" value="1"/>
</dbReference>
<dbReference type="InterPro" id="IPR001078">
    <property type="entry name" value="2-oxoacid_DH_actylTfrase"/>
</dbReference>
<feature type="compositionally biased region" description="Basic and acidic residues" evidence="8">
    <location>
        <begin position="86"/>
        <end position="100"/>
    </location>
</feature>
<sequence>MGVFRMPSLGADMEAGTLVEWLVNPGDTVARGDVVAVVETQKGAIEIEVFEAGTVTELLAEIGQTLPVGAPMARIGDGEETGAEPKPPEEETRPAPKERSAPAPPAEAEAPSEKPAQPRQEPPASAAGASPAARHAAQEAGIDLVQVKGSGPQGAIVLADVEAQLGQATPTSRPAGEGLSDMRQAVAAAMSRSKREIPHFYVSHTVETQPVSDWLAQQNAERPPAERILLGAVFVKAAALAARQVAALNGHFTEGGFVPSETVNIGMVISLRGGGLVAPALADVDKMSLSDVMAGLRDMVTRARSGRLRGSELTRGTLTVSSLGEDGAEGMTGVIFPPQVGLLAVGAPQIRPWATGAGVEPRQVTTLVLSADHRVCDGRQASRFLVAIQDCLARPEEL</sequence>
<comment type="caution">
    <text evidence="11">The sequence shown here is derived from an EMBL/GenBank/DDBJ whole genome shotgun (WGS) entry which is preliminary data.</text>
</comment>
<dbReference type="GO" id="GO:0005737">
    <property type="term" value="C:cytoplasm"/>
    <property type="evidence" value="ECO:0007669"/>
    <property type="project" value="TreeGrafter"/>
</dbReference>
<evidence type="ECO:0000256" key="4">
    <source>
        <dbReference type="ARBA" id="ARBA00022679"/>
    </source>
</evidence>
<gene>
    <name evidence="11" type="ORF">KBY27_19005</name>
</gene>
<comment type="similarity">
    <text evidence="2 7">Belongs to the 2-oxoacid dehydrogenase family.</text>
</comment>
<keyword evidence="4 7" id="KW-0808">Transferase</keyword>
<dbReference type="PANTHER" id="PTHR43178:SF5">
    <property type="entry name" value="LIPOAMIDE ACYLTRANSFERASE COMPONENT OF BRANCHED-CHAIN ALPHA-KETO ACID DEHYDROGENASE COMPLEX, MITOCHONDRIAL"/>
    <property type="match status" value="1"/>
</dbReference>
<feature type="compositionally biased region" description="Low complexity" evidence="8">
    <location>
        <begin position="122"/>
        <end position="135"/>
    </location>
</feature>
<evidence type="ECO:0000256" key="2">
    <source>
        <dbReference type="ARBA" id="ARBA00007317"/>
    </source>
</evidence>
<dbReference type="Pfam" id="PF00198">
    <property type="entry name" value="2-oxoacid_dh"/>
    <property type="match status" value="1"/>
</dbReference>
<dbReference type="AlphaFoldDB" id="A0A9Q3ZRW2"/>
<comment type="subunit">
    <text evidence="3">Forms a 24-polypeptide structural core with octahedral symmetry.</text>
</comment>
<dbReference type="InterPro" id="IPR000089">
    <property type="entry name" value="Biotin_lipoyl"/>
</dbReference>
<dbReference type="InterPro" id="IPR003016">
    <property type="entry name" value="2-oxoA_DH_lipoyl-BS"/>
</dbReference>
<evidence type="ECO:0000256" key="5">
    <source>
        <dbReference type="ARBA" id="ARBA00022823"/>
    </source>
</evidence>
<dbReference type="EMBL" id="JAGQAF010000014">
    <property type="protein sequence ID" value="MCE8539552.1"/>
    <property type="molecule type" value="Genomic_DNA"/>
</dbReference>
<organism evidence="11 12">
    <name type="scientific">Ruegeria pomeroyi</name>
    <dbReference type="NCBI Taxonomy" id="89184"/>
    <lineage>
        <taxon>Bacteria</taxon>
        <taxon>Pseudomonadati</taxon>
        <taxon>Pseudomonadota</taxon>
        <taxon>Alphaproteobacteria</taxon>
        <taxon>Rhodobacterales</taxon>
        <taxon>Roseobacteraceae</taxon>
        <taxon>Ruegeria</taxon>
    </lineage>
</organism>
<dbReference type="PROSITE" id="PS00189">
    <property type="entry name" value="LIPOYL"/>
    <property type="match status" value="1"/>
</dbReference>
<evidence type="ECO:0000256" key="8">
    <source>
        <dbReference type="SAM" id="MobiDB-lite"/>
    </source>
</evidence>
<feature type="domain" description="Peripheral subunit-binding (PSBD)" evidence="10">
    <location>
        <begin position="128"/>
        <end position="165"/>
    </location>
</feature>
<feature type="domain" description="Lipoyl-binding" evidence="9">
    <location>
        <begin position="1"/>
        <end position="76"/>
    </location>
</feature>
<keyword evidence="6 7" id="KW-0012">Acyltransferase</keyword>
<dbReference type="SUPFAM" id="SSF47005">
    <property type="entry name" value="Peripheral subunit-binding domain of 2-oxo acid dehydrogenase complex"/>
    <property type="match status" value="1"/>
</dbReference>
<name>A0A9Q3ZRW2_9RHOB</name>
<dbReference type="GO" id="GO:0031405">
    <property type="term" value="F:lipoic acid binding"/>
    <property type="evidence" value="ECO:0007669"/>
    <property type="project" value="TreeGrafter"/>
</dbReference>
<dbReference type="Gene3D" id="2.40.50.100">
    <property type="match status" value="1"/>
</dbReference>
<evidence type="ECO:0000259" key="9">
    <source>
        <dbReference type="PROSITE" id="PS50968"/>
    </source>
</evidence>
<keyword evidence="5 7" id="KW-0450">Lipoyl</keyword>
<comment type="cofactor">
    <cofactor evidence="1 7">
        <name>(R)-lipoate</name>
        <dbReference type="ChEBI" id="CHEBI:83088"/>
    </cofactor>
</comment>
<dbReference type="PROSITE" id="PS50968">
    <property type="entry name" value="BIOTINYL_LIPOYL"/>
    <property type="match status" value="1"/>
</dbReference>
<dbReference type="InterPro" id="IPR036625">
    <property type="entry name" value="E3-bd_dom_sf"/>
</dbReference>
<dbReference type="EC" id="2.3.1.-" evidence="7"/>
<feature type="region of interest" description="Disordered" evidence="8">
    <location>
        <begin position="70"/>
        <end position="137"/>
    </location>
</feature>
<evidence type="ECO:0000256" key="6">
    <source>
        <dbReference type="ARBA" id="ARBA00023315"/>
    </source>
</evidence>
<dbReference type="PROSITE" id="PS51826">
    <property type="entry name" value="PSBD"/>
    <property type="match status" value="1"/>
</dbReference>
<evidence type="ECO:0000256" key="3">
    <source>
        <dbReference type="ARBA" id="ARBA00011484"/>
    </source>
</evidence>
<reference evidence="11" key="1">
    <citation type="journal article" date="2021" name="Environ. Microbiol.">
        <title>Cryptic niche differentiation of novel sediment ecotypes of Rugeria pomeroyi correlates with nitrate respiration.</title>
        <authorList>
            <person name="Lin X."/>
            <person name="McNichol J."/>
            <person name="Chu X."/>
            <person name="Qian Y."/>
            <person name="Luo H."/>
        </authorList>
    </citation>
    <scope>NUCLEOTIDE SEQUENCE</scope>
    <source>
        <strain evidence="11">SZCCDBB064</strain>
    </source>
</reference>
<dbReference type="Pfam" id="PF02817">
    <property type="entry name" value="E3_binding"/>
    <property type="match status" value="1"/>
</dbReference>
<evidence type="ECO:0000313" key="11">
    <source>
        <dbReference type="EMBL" id="MCE8539552.1"/>
    </source>
</evidence>
<protein>
    <recommendedName>
        <fullName evidence="7">Dihydrolipoamide acetyltransferase component of pyruvate dehydrogenase complex</fullName>
        <ecNumber evidence="7">2.3.1.-</ecNumber>
    </recommendedName>
</protein>
<dbReference type="InterPro" id="IPR004167">
    <property type="entry name" value="PSBD"/>
</dbReference>
<evidence type="ECO:0000313" key="12">
    <source>
        <dbReference type="Proteomes" id="UP000813672"/>
    </source>
</evidence>
<proteinExistence type="inferred from homology"/>
<dbReference type="Proteomes" id="UP000813672">
    <property type="component" value="Unassembled WGS sequence"/>
</dbReference>
<dbReference type="GO" id="GO:0016407">
    <property type="term" value="F:acetyltransferase activity"/>
    <property type="evidence" value="ECO:0007669"/>
    <property type="project" value="TreeGrafter"/>
</dbReference>
<dbReference type="Gene3D" id="4.10.320.10">
    <property type="entry name" value="E3-binding domain"/>
    <property type="match status" value="1"/>
</dbReference>
<dbReference type="PANTHER" id="PTHR43178">
    <property type="entry name" value="DIHYDROLIPOAMIDE ACETYLTRANSFERASE COMPONENT OF PYRUVATE DEHYDROGENASE COMPLEX"/>
    <property type="match status" value="1"/>
</dbReference>
<accession>A0A9Q3ZRW2</accession>
<dbReference type="Gene3D" id="3.30.559.10">
    <property type="entry name" value="Chloramphenicol acetyltransferase-like domain"/>
    <property type="match status" value="1"/>
</dbReference>
<dbReference type="InterPro" id="IPR023213">
    <property type="entry name" value="CAT-like_dom_sf"/>
</dbReference>
<dbReference type="InterPro" id="IPR011053">
    <property type="entry name" value="Single_hybrid_motif"/>
</dbReference>
<dbReference type="Pfam" id="PF00364">
    <property type="entry name" value="Biotin_lipoyl"/>
    <property type="match status" value="1"/>
</dbReference>
<dbReference type="SUPFAM" id="SSF52777">
    <property type="entry name" value="CoA-dependent acyltransferases"/>
    <property type="match status" value="1"/>
</dbReference>